<organism evidence="1 2">
    <name type="scientific">Arachis hypogaea</name>
    <name type="common">Peanut</name>
    <dbReference type="NCBI Taxonomy" id="3818"/>
    <lineage>
        <taxon>Eukaryota</taxon>
        <taxon>Viridiplantae</taxon>
        <taxon>Streptophyta</taxon>
        <taxon>Embryophyta</taxon>
        <taxon>Tracheophyta</taxon>
        <taxon>Spermatophyta</taxon>
        <taxon>Magnoliopsida</taxon>
        <taxon>eudicotyledons</taxon>
        <taxon>Gunneridae</taxon>
        <taxon>Pentapetalae</taxon>
        <taxon>rosids</taxon>
        <taxon>fabids</taxon>
        <taxon>Fabales</taxon>
        <taxon>Fabaceae</taxon>
        <taxon>Papilionoideae</taxon>
        <taxon>50 kb inversion clade</taxon>
        <taxon>dalbergioids sensu lato</taxon>
        <taxon>Dalbergieae</taxon>
        <taxon>Pterocarpus clade</taxon>
        <taxon>Arachis</taxon>
    </lineage>
</organism>
<dbReference type="STRING" id="3818.A0A444YNE3"/>
<dbReference type="InterPro" id="IPR032675">
    <property type="entry name" value="LRR_dom_sf"/>
</dbReference>
<sequence>MKELRVLILIGVNLSSLPSSIKCLTNLRMLCLEQCILSEKLELIGELKNLRILSFLGSDIRILPDKLSLLSKLQIFDISNCYKLRIVPYCVMSSLTRLEELYMRNIPFQWEVDDGKQKHQSKNASLSVLGDLDQLTNLDL</sequence>
<protein>
    <recommendedName>
        <fullName evidence="3">Disease resistance protein</fullName>
    </recommendedName>
</protein>
<dbReference type="PANTHER" id="PTHR47186">
    <property type="entry name" value="LEUCINE-RICH REPEAT-CONTAINING PROTEIN 57"/>
    <property type="match status" value="1"/>
</dbReference>
<dbReference type="PANTHER" id="PTHR47186:SF3">
    <property type="entry name" value="OS09G0267800 PROTEIN"/>
    <property type="match status" value="1"/>
</dbReference>
<proteinExistence type="predicted"/>
<evidence type="ECO:0000313" key="2">
    <source>
        <dbReference type="Proteomes" id="UP000289738"/>
    </source>
</evidence>
<keyword evidence="2" id="KW-1185">Reference proteome</keyword>
<gene>
    <name evidence="1" type="ORF">Ahy_B06g082270</name>
</gene>
<accession>A0A444YNE3</accession>
<dbReference type="Gene3D" id="3.80.10.10">
    <property type="entry name" value="Ribonuclease Inhibitor"/>
    <property type="match status" value="1"/>
</dbReference>
<evidence type="ECO:0008006" key="3">
    <source>
        <dbReference type="Google" id="ProtNLM"/>
    </source>
</evidence>
<dbReference type="SUPFAM" id="SSF52058">
    <property type="entry name" value="L domain-like"/>
    <property type="match status" value="1"/>
</dbReference>
<evidence type="ECO:0000313" key="1">
    <source>
        <dbReference type="EMBL" id="RYR03369.1"/>
    </source>
</evidence>
<dbReference type="AlphaFoldDB" id="A0A444YNE3"/>
<dbReference type="Proteomes" id="UP000289738">
    <property type="component" value="Chromosome B06"/>
</dbReference>
<reference evidence="1 2" key="1">
    <citation type="submission" date="2019-01" db="EMBL/GenBank/DDBJ databases">
        <title>Sequencing of cultivated peanut Arachis hypogaea provides insights into genome evolution and oil improvement.</title>
        <authorList>
            <person name="Chen X."/>
        </authorList>
    </citation>
    <scope>NUCLEOTIDE SEQUENCE [LARGE SCALE GENOMIC DNA]</scope>
    <source>
        <strain evidence="2">cv. Fuhuasheng</strain>
        <tissue evidence="1">Leaves</tissue>
    </source>
</reference>
<comment type="caution">
    <text evidence="1">The sequence shown here is derived from an EMBL/GenBank/DDBJ whole genome shotgun (WGS) entry which is preliminary data.</text>
</comment>
<name>A0A444YNE3_ARAHY</name>
<dbReference type="EMBL" id="SDMP01000016">
    <property type="protein sequence ID" value="RYR03369.1"/>
    <property type="molecule type" value="Genomic_DNA"/>
</dbReference>